<dbReference type="InterPro" id="IPR025375">
    <property type="entry name" value="DUF4365"/>
</dbReference>
<reference evidence="3" key="1">
    <citation type="submission" date="2019-02" db="EMBL/GenBank/DDBJ databases">
        <title>Draft genome sequence of Sphaerospermopsis reniformis NIES-1949.</title>
        <authorList>
            <person name="Yamaguchi H."/>
            <person name="Suzuki S."/>
            <person name="Kawachi M."/>
        </authorList>
    </citation>
    <scope>NUCLEOTIDE SEQUENCE [LARGE SCALE GENOMIC DNA]</scope>
    <source>
        <strain evidence="3">NIES-1949</strain>
    </source>
</reference>
<evidence type="ECO:0000259" key="1">
    <source>
        <dbReference type="Pfam" id="PF14280"/>
    </source>
</evidence>
<evidence type="ECO:0000313" key="2">
    <source>
        <dbReference type="EMBL" id="GCL38186.1"/>
    </source>
</evidence>
<dbReference type="Pfam" id="PF14280">
    <property type="entry name" value="DUF4365"/>
    <property type="match status" value="1"/>
</dbReference>
<dbReference type="EMBL" id="BJCE01000122">
    <property type="protein sequence ID" value="GCL38186.1"/>
    <property type="molecule type" value="Genomic_DNA"/>
</dbReference>
<dbReference type="AlphaFoldDB" id="A0A480A301"/>
<comment type="caution">
    <text evidence="2">The sequence shown here is derived from an EMBL/GenBank/DDBJ whole genome shotgun (WGS) entry which is preliminary data.</text>
</comment>
<dbReference type="Proteomes" id="UP000300142">
    <property type="component" value="Unassembled WGS sequence"/>
</dbReference>
<evidence type="ECO:0000313" key="3">
    <source>
        <dbReference type="Proteomes" id="UP000300142"/>
    </source>
</evidence>
<organism evidence="2 3">
    <name type="scientific">Sphaerospermopsis reniformis</name>
    <dbReference type="NCBI Taxonomy" id="531300"/>
    <lineage>
        <taxon>Bacteria</taxon>
        <taxon>Bacillati</taxon>
        <taxon>Cyanobacteriota</taxon>
        <taxon>Cyanophyceae</taxon>
        <taxon>Nostocales</taxon>
        <taxon>Aphanizomenonaceae</taxon>
        <taxon>Sphaerospermopsis</taxon>
    </lineage>
</organism>
<name>A0A480A301_9CYAN</name>
<feature type="domain" description="DUF4365" evidence="1">
    <location>
        <begin position="35"/>
        <end position="146"/>
    </location>
</feature>
<dbReference type="RefSeq" id="WP_137668147.1">
    <property type="nucleotide sequence ID" value="NZ_BJCE01000122.1"/>
</dbReference>
<accession>A0A480A301</accession>
<protein>
    <recommendedName>
        <fullName evidence="1">DUF4365 domain-containing protein</fullName>
    </recommendedName>
</protein>
<gene>
    <name evidence="2" type="ORF">SR1949_33000</name>
</gene>
<proteinExistence type="predicted"/>
<keyword evidence="3" id="KW-1185">Reference proteome</keyword>
<sequence>MKKLPKRTNSKAVGNIAANLLSATLSRFANPVAIPESQDIGIDFYCELLDQQGCPTGQMFNIQCKGTQEVQQEGDNFRITVKVSTANYWLIQPSPTFIIVVDIGKKTCYWAYPRKQLQENTSWQRQKTVSIVVRASDCFGFDIDEMPQQMQAILNANVPEWIYILIEQFDSKRPVVPLDNPEYPGILIHELSNLANTIDIIDRLQRRMAVMTTRFQEETLQVVASLRNKSEALLGQLDYTPGSARLWPPGSNIDISSFEFGAGSSKDVWQRVDQAISAFKNSPTRENHERLLFSLGELIQLNRDIYWTIEEVCDVY</sequence>